<sequence>MHVGHVCSFSALVSARTAMAHLEPNLSRCDSSLALPSSFW</sequence>
<proteinExistence type="predicted"/>
<keyword evidence="2" id="KW-1185">Reference proteome</keyword>
<gene>
    <name evidence="1" type="ORF">FM119_02850</name>
</gene>
<reference evidence="2" key="1">
    <citation type="submission" date="2017-02" db="EMBL/GenBank/DDBJ databases">
        <authorList>
            <person name="Dridi B."/>
        </authorList>
    </citation>
    <scope>NUCLEOTIDE SEQUENCE [LARGE SCALE GENOMIC DNA]</scope>
    <source>
        <strain evidence="2">EB411</strain>
    </source>
</reference>
<evidence type="ECO:0000313" key="2">
    <source>
        <dbReference type="Proteomes" id="UP000196778"/>
    </source>
</evidence>
<accession>A0A1R4INW9</accession>
<organism evidence="1 2">
    <name type="scientific">Mycetocola reblochoni REB411</name>
    <dbReference type="NCBI Taxonomy" id="1255698"/>
    <lineage>
        <taxon>Bacteria</taxon>
        <taxon>Bacillati</taxon>
        <taxon>Actinomycetota</taxon>
        <taxon>Actinomycetes</taxon>
        <taxon>Micrococcales</taxon>
        <taxon>Microbacteriaceae</taxon>
        <taxon>Mycetocola</taxon>
    </lineage>
</organism>
<name>A0A1R4INW9_9MICO</name>
<dbReference type="AlphaFoldDB" id="A0A1R4INW9"/>
<protein>
    <submittedName>
        <fullName evidence="1">Uncharacterized protein</fullName>
    </submittedName>
</protein>
<dbReference type="Proteomes" id="UP000196778">
    <property type="component" value="Unassembled WGS sequence"/>
</dbReference>
<evidence type="ECO:0000313" key="1">
    <source>
        <dbReference type="EMBL" id="SJN21562.1"/>
    </source>
</evidence>
<dbReference type="EMBL" id="FUKR01000017">
    <property type="protein sequence ID" value="SJN21562.1"/>
    <property type="molecule type" value="Genomic_DNA"/>
</dbReference>